<organism evidence="1 2">
    <name type="scientific">Goodfellowiella coeruleoviolacea</name>
    <dbReference type="NCBI Taxonomy" id="334858"/>
    <lineage>
        <taxon>Bacteria</taxon>
        <taxon>Bacillati</taxon>
        <taxon>Actinomycetota</taxon>
        <taxon>Actinomycetes</taxon>
        <taxon>Pseudonocardiales</taxon>
        <taxon>Pseudonocardiaceae</taxon>
        <taxon>Goodfellowiella</taxon>
    </lineage>
</organism>
<dbReference type="Proteomes" id="UP001206128">
    <property type="component" value="Unassembled WGS sequence"/>
</dbReference>
<proteinExistence type="predicted"/>
<sequence length="67" mass="7336">MDAKIVDQRCILTLTREDAQLIASAISVVNEGILSDELYQIRVGWSRGEVSILFDQLSSLAEAIPSS</sequence>
<evidence type="ECO:0000313" key="2">
    <source>
        <dbReference type="Proteomes" id="UP001206128"/>
    </source>
</evidence>
<dbReference type="EMBL" id="JAMTCK010000001">
    <property type="protein sequence ID" value="MCP2163646.1"/>
    <property type="molecule type" value="Genomic_DNA"/>
</dbReference>
<reference evidence="1" key="1">
    <citation type="submission" date="2022-06" db="EMBL/GenBank/DDBJ databases">
        <title>Genomic Encyclopedia of Archaeal and Bacterial Type Strains, Phase II (KMG-II): from individual species to whole genera.</title>
        <authorList>
            <person name="Goeker M."/>
        </authorList>
    </citation>
    <scope>NUCLEOTIDE SEQUENCE</scope>
    <source>
        <strain evidence="1">DSM 43935</strain>
    </source>
</reference>
<comment type="caution">
    <text evidence="1">The sequence shown here is derived from an EMBL/GenBank/DDBJ whole genome shotgun (WGS) entry which is preliminary data.</text>
</comment>
<gene>
    <name evidence="1" type="ORF">LX83_000486</name>
</gene>
<protein>
    <submittedName>
        <fullName evidence="1">Uncharacterized protein</fullName>
    </submittedName>
</protein>
<keyword evidence="2" id="KW-1185">Reference proteome</keyword>
<name>A0AAE3G8G6_9PSEU</name>
<dbReference type="AlphaFoldDB" id="A0AAE3G8G6"/>
<evidence type="ECO:0000313" key="1">
    <source>
        <dbReference type="EMBL" id="MCP2163646.1"/>
    </source>
</evidence>
<accession>A0AAE3G8G6</accession>